<dbReference type="RefSeq" id="WP_165481094.1">
    <property type="nucleotide sequence ID" value="NZ_BMOB01000002.1"/>
</dbReference>
<reference evidence="1" key="1">
    <citation type="journal article" date="2014" name="Int. J. Syst. Evol. Microbiol.">
        <title>Complete genome sequence of Corynebacterium casei LMG S-19264T (=DSM 44701T), isolated from a smear-ripened cheese.</title>
        <authorList>
            <consortium name="US DOE Joint Genome Institute (JGI-PGF)"/>
            <person name="Walter F."/>
            <person name="Albersmeier A."/>
            <person name="Kalinowski J."/>
            <person name="Ruckert C."/>
        </authorList>
    </citation>
    <scope>NUCLEOTIDE SEQUENCE</scope>
    <source>
        <strain evidence="1">JCM 13919</strain>
    </source>
</reference>
<keyword evidence="2" id="KW-1185">Reference proteome</keyword>
<protein>
    <submittedName>
        <fullName evidence="1">Uncharacterized protein</fullName>
    </submittedName>
</protein>
<name>A0A917JSP2_9GAMM</name>
<sequence length="53" mass="6138">MLYKQAKSRSTRQNQIKSAGLAELIRAFLFDFNEVIVDLARFIKHKNSELGLK</sequence>
<reference evidence="1" key="2">
    <citation type="submission" date="2020-09" db="EMBL/GenBank/DDBJ databases">
        <authorList>
            <person name="Sun Q."/>
            <person name="Ohkuma M."/>
        </authorList>
    </citation>
    <scope>NUCLEOTIDE SEQUENCE</scope>
    <source>
        <strain evidence="1">JCM 13919</strain>
    </source>
</reference>
<comment type="caution">
    <text evidence="1">The sequence shown here is derived from an EMBL/GenBank/DDBJ whole genome shotgun (WGS) entry which is preliminary data.</text>
</comment>
<proteinExistence type="predicted"/>
<dbReference type="Proteomes" id="UP000630149">
    <property type="component" value="Unassembled WGS sequence"/>
</dbReference>
<evidence type="ECO:0000313" key="1">
    <source>
        <dbReference type="EMBL" id="GGI79600.1"/>
    </source>
</evidence>
<organism evidence="1 2">
    <name type="scientific">Legionella impletisoli</name>
    <dbReference type="NCBI Taxonomy" id="343510"/>
    <lineage>
        <taxon>Bacteria</taxon>
        <taxon>Pseudomonadati</taxon>
        <taxon>Pseudomonadota</taxon>
        <taxon>Gammaproteobacteria</taxon>
        <taxon>Legionellales</taxon>
        <taxon>Legionellaceae</taxon>
        <taxon>Legionella</taxon>
    </lineage>
</organism>
<accession>A0A917JSP2</accession>
<dbReference type="AlphaFoldDB" id="A0A917JSP2"/>
<evidence type="ECO:0000313" key="2">
    <source>
        <dbReference type="Proteomes" id="UP000630149"/>
    </source>
</evidence>
<gene>
    <name evidence="1" type="ORF">GCM10007966_05190</name>
</gene>
<dbReference type="EMBL" id="BMOB01000002">
    <property type="protein sequence ID" value="GGI79600.1"/>
    <property type="molecule type" value="Genomic_DNA"/>
</dbReference>